<gene>
    <name evidence="2" type="ORF">CLUP02_02846</name>
</gene>
<dbReference type="RefSeq" id="XP_049139017.1">
    <property type="nucleotide sequence ID" value="XM_049281874.1"/>
</dbReference>
<evidence type="ECO:0000256" key="1">
    <source>
        <dbReference type="SAM" id="MobiDB-lite"/>
    </source>
</evidence>
<dbReference type="KEGG" id="clup:CLUP02_02846"/>
<evidence type="ECO:0000313" key="2">
    <source>
        <dbReference type="EMBL" id="UQC77378.1"/>
    </source>
</evidence>
<keyword evidence="3" id="KW-1185">Reference proteome</keyword>
<organism evidence="2 3">
    <name type="scientific">Colletotrichum lupini</name>
    <dbReference type="NCBI Taxonomy" id="145971"/>
    <lineage>
        <taxon>Eukaryota</taxon>
        <taxon>Fungi</taxon>
        <taxon>Dikarya</taxon>
        <taxon>Ascomycota</taxon>
        <taxon>Pezizomycotina</taxon>
        <taxon>Sordariomycetes</taxon>
        <taxon>Hypocreomycetidae</taxon>
        <taxon>Glomerellales</taxon>
        <taxon>Glomerellaceae</taxon>
        <taxon>Colletotrichum</taxon>
        <taxon>Colletotrichum acutatum species complex</taxon>
    </lineage>
</organism>
<proteinExistence type="predicted"/>
<name>A0A9Q8WB76_9PEZI</name>
<dbReference type="Proteomes" id="UP000830671">
    <property type="component" value="Chromosome 2"/>
</dbReference>
<sequence>MLKNAVSLPLTRPVRHPPSRASSDSPPPQRLRHCENKSKLWDMSIPPYLSTPDVNCLGGTRTIIEKFSRRPRAH</sequence>
<dbReference type="EMBL" id="CP019474">
    <property type="protein sequence ID" value="UQC77378.1"/>
    <property type="molecule type" value="Genomic_DNA"/>
</dbReference>
<reference evidence="2" key="1">
    <citation type="journal article" date="2021" name="Mol. Plant Microbe Interact.">
        <title>Complete Genome Sequence of the Plant-Pathogenic Fungus Colletotrichum lupini.</title>
        <authorList>
            <person name="Baroncelli R."/>
            <person name="Pensec F."/>
            <person name="Da Lio D."/>
            <person name="Boufleur T."/>
            <person name="Vicente I."/>
            <person name="Sarrocco S."/>
            <person name="Picot A."/>
            <person name="Baraldi E."/>
            <person name="Sukno S."/>
            <person name="Thon M."/>
            <person name="Le Floch G."/>
        </authorList>
    </citation>
    <scope>NUCLEOTIDE SEQUENCE</scope>
    <source>
        <strain evidence="2">IMI 504893</strain>
    </source>
</reference>
<evidence type="ECO:0000313" key="3">
    <source>
        <dbReference type="Proteomes" id="UP000830671"/>
    </source>
</evidence>
<dbReference type="AlphaFoldDB" id="A0A9Q8WB76"/>
<feature type="region of interest" description="Disordered" evidence="1">
    <location>
        <begin position="1"/>
        <end position="36"/>
    </location>
</feature>
<accession>A0A9Q8WB76</accession>
<dbReference type="GeneID" id="73336884"/>
<protein>
    <submittedName>
        <fullName evidence="2">Uncharacterized protein</fullName>
    </submittedName>
</protein>